<feature type="compositionally biased region" description="Low complexity" evidence="1">
    <location>
        <begin position="152"/>
        <end position="162"/>
    </location>
</feature>
<reference evidence="2" key="1">
    <citation type="submission" date="2019-08" db="EMBL/GenBank/DDBJ databases">
        <authorList>
            <person name="Kucharzyk K."/>
            <person name="Murdoch R.W."/>
            <person name="Higgins S."/>
            <person name="Loffler F."/>
        </authorList>
    </citation>
    <scope>NUCLEOTIDE SEQUENCE</scope>
</reference>
<dbReference type="EMBL" id="VSSQ01026143">
    <property type="protein sequence ID" value="MPM74700.1"/>
    <property type="molecule type" value="Genomic_DNA"/>
</dbReference>
<sequence length="187" mass="19459">MHLPGQGAHRRVEAALRRRVRGEPGVAALGADRGDHDDPAPAVASDHRPQDGAGEHQRGSQVGLDDPGDVGRGRLHVHRVLADRRVVDHAVDPAELRGRVLDEGAHRLGVGDVEWDDMGAVGELVGEGLQLRGDRPGEGGDLRTGVEDHPDQGQAQAAGPAGDQHDLGGRDGAGGVGSIRHRTSGSP</sequence>
<feature type="compositionally biased region" description="Basic and acidic residues" evidence="1">
    <location>
        <begin position="32"/>
        <end position="58"/>
    </location>
</feature>
<accession>A0A645CCP7</accession>
<feature type="compositionally biased region" description="Basic and acidic residues" evidence="1">
    <location>
        <begin position="132"/>
        <end position="151"/>
    </location>
</feature>
<comment type="caution">
    <text evidence="2">The sequence shown here is derived from an EMBL/GenBank/DDBJ whole genome shotgun (WGS) entry which is preliminary data.</text>
</comment>
<proteinExistence type="predicted"/>
<feature type="region of interest" description="Disordered" evidence="1">
    <location>
        <begin position="1"/>
        <end position="72"/>
    </location>
</feature>
<protein>
    <submittedName>
        <fullName evidence="2">Uncharacterized protein</fullName>
    </submittedName>
</protein>
<gene>
    <name evidence="2" type="ORF">SDC9_121689</name>
</gene>
<name>A0A645CCP7_9ZZZZ</name>
<feature type="region of interest" description="Disordered" evidence="1">
    <location>
        <begin position="130"/>
        <end position="187"/>
    </location>
</feature>
<dbReference type="AlphaFoldDB" id="A0A645CCP7"/>
<evidence type="ECO:0000313" key="2">
    <source>
        <dbReference type="EMBL" id="MPM74700.1"/>
    </source>
</evidence>
<evidence type="ECO:0000256" key="1">
    <source>
        <dbReference type="SAM" id="MobiDB-lite"/>
    </source>
</evidence>
<organism evidence="2">
    <name type="scientific">bioreactor metagenome</name>
    <dbReference type="NCBI Taxonomy" id="1076179"/>
    <lineage>
        <taxon>unclassified sequences</taxon>
        <taxon>metagenomes</taxon>
        <taxon>ecological metagenomes</taxon>
    </lineage>
</organism>